<dbReference type="InterPro" id="IPR045423">
    <property type="entry name" value="DUF6510"/>
</dbReference>
<dbReference type="EMBL" id="JARXVQ010000001">
    <property type="protein sequence ID" value="MDH6181543.1"/>
    <property type="molecule type" value="Genomic_DNA"/>
</dbReference>
<comment type="caution">
    <text evidence="1">The sequence shown here is derived from an EMBL/GenBank/DDBJ whole genome shotgun (WGS) entry which is preliminary data.</text>
</comment>
<protein>
    <submittedName>
        <fullName evidence="1">Uncharacterized protein</fullName>
    </submittedName>
</protein>
<name>A0ABT6KNG3_9MICO</name>
<evidence type="ECO:0000313" key="1">
    <source>
        <dbReference type="EMBL" id="MDH6181543.1"/>
    </source>
</evidence>
<gene>
    <name evidence="1" type="ORF">M2152_001725</name>
</gene>
<dbReference type="RefSeq" id="WP_322133855.1">
    <property type="nucleotide sequence ID" value="NZ_CP085036.1"/>
</dbReference>
<proteinExistence type="predicted"/>
<reference evidence="1 2" key="1">
    <citation type="submission" date="2023-04" db="EMBL/GenBank/DDBJ databases">
        <title>Genome Encyclopedia of Bacteria and Archaea VI: Functional Genomics of Type Strains.</title>
        <authorList>
            <person name="Whitman W."/>
        </authorList>
    </citation>
    <scope>NUCLEOTIDE SEQUENCE [LARGE SCALE GENOMIC DNA]</scope>
    <source>
        <strain evidence="1 2">SG_E_30_P1</strain>
    </source>
</reference>
<accession>A0ABT6KNG3</accession>
<sequence length="83" mass="8800">MTHLDGNVLAGPLSELFRADMTTATGRCAHCGDVSVLAEAVVYDAAPGWCVRCHVCDDVLMTLVQAGERLRVDLRGVTALEVG</sequence>
<dbReference type="Proteomes" id="UP001160142">
    <property type="component" value="Unassembled WGS sequence"/>
</dbReference>
<evidence type="ECO:0000313" key="2">
    <source>
        <dbReference type="Proteomes" id="UP001160142"/>
    </source>
</evidence>
<dbReference type="Pfam" id="PF20120">
    <property type="entry name" value="DUF6510"/>
    <property type="match status" value="1"/>
</dbReference>
<keyword evidence="2" id="KW-1185">Reference proteome</keyword>
<organism evidence="1 2">
    <name type="scientific">Antiquaquibacter oligotrophicus</name>
    <dbReference type="NCBI Taxonomy" id="2880260"/>
    <lineage>
        <taxon>Bacteria</taxon>
        <taxon>Bacillati</taxon>
        <taxon>Actinomycetota</taxon>
        <taxon>Actinomycetes</taxon>
        <taxon>Micrococcales</taxon>
        <taxon>Microbacteriaceae</taxon>
        <taxon>Antiquaquibacter</taxon>
    </lineage>
</organism>